<dbReference type="Pfam" id="PF03184">
    <property type="entry name" value="DDE_1"/>
    <property type="match status" value="1"/>
</dbReference>
<evidence type="ECO:0000313" key="3">
    <source>
        <dbReference type="EMBL" id="KAJ8891133.1"/>
    </source>
</evidence>
<feature type="domain" description="DDE-1" evidence="2">
    <location>
        <begin position="8"/>
        <end position="79"/>
    </location>
</feature>
<dbReference type="Proteomes" id="UP001159363">
    <property type="component" value="Chromosome 3"/>
</dbReference>
<protein>
    <recommendedName>
        <fullName evidence="2">DDE-1 domain-containing protein</fullName>
    </recommendedName>
</protein>
<keyword evidence="4" id="KW-1185">Reference proteome</keyword>
<evidence type="ECO:0000256" key="1">
    <source>
        <dbReference type="SAM" id="MobiDB-lite"/>
    </source>
</evidence>
<feature type="region of interest" description="Disordered" evidence="1">
    <location>
        <begin position="102"/>
        <end position="121"/>
    </location>
</feature>
<comment type="caution">
    <text evidence="3">The sequence shown here is derived from an EMBL/GenBank/DDBJ whole genome shotgun (WGS) entry which is preliminary data.</text>
</comment>
<reference evidence="3 4" key="1">
    <citation type="submission" date="2023-02" db="EMBL/GenBank/DDBJ databases">
        <title>LHISI_Scaffold_Assembly.</title>
        <authorList>
            <person name="Stuart O.P."/>
            <person name="Cleave R."/>
            <person name="Magrath M.J.L."/>
            <person name="Mikheyev A.S."/>
        </authorList>
    </citation>
    <scope>NUCLEOTIDE SEQUENCE [LARGE SCALE GENOMIC DNA]</scope>
    <source>
        <strain evidence="3">Daus_M_001</strain>
        <tissue evidence="3">Leg muscle</tissue>
    </source>
</reference>
<evidence type="ECO:0000313" key="4">
    <source>
        <dbReference type="Proteomes" id="UP001159363"/>
    </source>
</evidence>
<accession>A0ABQ9I3B6</accession>
<proteinExistence type="predicted"/>
<dbReference type="EMBL" id="JARBHB010000003">
    <property type="protein sequence ID" value="KAJ8891133.1"/>
    <property type="molecule type" value="Genomic_DNA"/>
</dbReference>
<evidence type="ECO:0000259" key="2">
    <source>
        <dbReference type="Pfam" id="PF03184"/>
    </source>
</evidence>
<organism evidence="3 4">
    <name type="scientific">Dryococelus australis</name>
    <dbReference type="NCBI Taxonomy" id="614101"/>
    <lineage>
        <taxon>Eukaryota</taxon>
        <taxon>Metazoa</taxon>
        <taxon>Ecdysozoa</taxon>
        <taxon>Arthropoda</taxon>
        <taxon>Hexapoda</taxon>
        <taxon>Insecta</taxon>
        <taxon>Pterygota</taxon>
        <taxon>Neoptera</taxon>
        <taxon>Polyneoptera</taxon>
        <taxon>Phasmatodea</taxon>
        <taxon>Verophasmatodea</taxon>
        <taxon>Anareolatae</taxon>
        <taxon>Phasmatidae</taxon>
        <taxon>Eurycanthinae</taxon>
        <taxon>Dryococelus</taxon>
    </lineage>
</organism>
<dbReference type="InterPro" id="IPR004875">
    <property type="entry name" value="DDE_SF_endonuclease_dom"/>
</dbReference>
<gene>
    <name evidence="3" type="ORF">PR048_010647</name>
</gene>
<name>A0ABQ9I3B6_9NEOP</name>
<sequence length="292" mass="33366">MDIVMDDGVTVLTIPPHCSNHMQPLDISVFRSFQMHYNAAIESWMLHHPGYPLTIYEIAECVGIAFQHSMSPTNICSGFRKAGIFPLDRGIFTEEDFMSSDVTDRAVPGTSKDPTENEGEGRIATRTREEISSYPTQLGSVNRETMEPETQVSAEHSYAAIVTPQLFRGYPKASDRKDTVKKRKRGKSCIATDTPIKQAFLNRLYWYLIRMKIRTVKAKKRTVILTQNTNLDKVIMFWLSFQGKVMFIMPGNFYQIVIMNVTLRLAISGKSIKLKGNTFFHRNHMSIKWTLL</sequence>